<dbReference type="InterPro" id="IPR032710">
    <property type="entry name" value="NTF2-like_dom_sf"/>
</dbReference>
<dbReference type="GO" id="GO:0016829">
    <property type="term" value="F:lyase activity"/>
    <property type="evidence" value="ECO:0007669"/>
    <property type="project" value="UniProtKB-KW"/>
</dbReference>
<dbReference type="Gene3D" id="3.10.450.50">
    <property type="match status" value="1"/>
</dbReference>
<gene>
    <name evidence="4" type="ORF">PV09_00935</name>
</gene>
<dbReference type="Pfam" id="PF02982">
    <property type="entry name" value="Scytalone_dh"/>
    <property type="match status" value="1"/>
</dbReference>
<dbReference type="RefSeq" id="XP_016218912.1">
    <property type="nucleotide sequence ID" value="XM_016353759.1"/>
</dbReference>
<keyword evidence="2" id="KW-0456">Lyase</keyword>
<evidence type="ECO:0000259" key="3">
    <source>
        <dbReference type="Pfam" id="PF02982"/>
    </source>
</evidence>
<dbReference type="InterPro" id="IPR049884">
    <property type="entry name" value="Scytalone_dh"/>
</dbReference>
<name>A0A0D2AQU9_9PEZI</name>
<keyword evidence="5" id="KW-1185">Reference proteome</keyword>
<dbReference type="HOGENOM" id="CLU_101889_0_0_1"/>
<dbReference type="EMBL" id="KN847530">
    <property type="protein sequence ID" value="KIW09043.1"/>
    <property type="molecule type" value="Genomic_DNA"/>
</dbReference>
<comment type="similarity">
    <text evidence="1">Belongs to the scytalone dehydratase family.</text>
</comment>
<feature type="domain" description="Scytalone dehydratase-like" evidence="3">
    <location>
        <begin position="43"/>
        <end position="201"/>
    </location>
</feature>
<proteinExistence type="inferred from homology"/>
<evidence type="ECO:0000313" key="5">
    <source>
        <dbReference type="Proteomes" id="UP000053259"/>
    </source>
</evidence>
<dbReference type="AlphaFoldDB" id="A0A0D2AQU9"/>
<accession>A0A0D2AQU9</accession>
<protein>
    <recommendedName>
        <fullName evidence="3">Scytalone dehydratase-like domain-containing protein</fullName>
    </recommendedName>
</protein>
<evidence type="ECO:0000313" key="4">
    <source>
        <dbReference type="EMBL" id="KIW09043.1"/>
    </source>
</evidence>
<dbReference type="GeneID" id="27308908"/>
<dbReference type="InParanoid" id="A0A0D2AQU9"/>
<dbReference type="OrthoDB" id="5281072at2759"/>
<reference evidence="4 5" key="1">
    <citation type="submission" date="2015-01" db="EMBL/GenBank/DDBJ databases">
        <title>The Genome Sequence of Ochroconis gallopava CBS43764.</title>
        <authorList>
            <consortium name="The Broad Institute Genomics Platform"/>
            <person name="Cuomo C."/>
            <person name="de Hoog S."/>
            <person name="Gorbushina A."/>
            <person name="Stielow B."/>
            <person name="Teixiera M."/>
            <person name="Abouelleil A."/>
            <person name="Chapman S.B."/>
            <person name="Priest M."/>
            <person name="Young S.K."/>
            <person name="Wortman J."/>
            <person name="Nusbaum C."/>
            <person name="Birren B."/>
        </authorList>
    </citation>
    <scope>NUCLEOTIDE SEQUENCE [LARGE SCALE GENOMIC DNA]</scope>
    <source>
        <strain evidence="4 5">CBS 43764</strain>
    </source>
</reference>
<evidence type="ECO:0000256" key="1">
    <source>
        <dbReference type="ARBA" id="ARBA00008584"/>
    </source>
</evidence>
<dbReference type="SUPFAM" id="SSF54427">
    <property type="entry name" value="NTF2-like"/>
    <property type="match status" value="1"/>
</dbReference>
<sequence>MHKRSRSHFLKFHLCSTIPRWLYPGKKGDGDNIIMADIPKHGDITFEDFMGVSTAYFEWADAYDTKDWERLRRIVAPTLRIDYRSFLNKIWEAMPADEYVKMASDKTVLGNPLLKTQHFCGGSRYEKVSDSEIIGWHQLWVPHQKYKSEDSKEIEVRGYAHSTNQHWYKKIDGVWKFAGLNPDIRWDEFDFDKVFQEGREAKEIGA</sequence>
<dbReference type="VEuPathDB" id="FungiDB:PV09_00935"/>
<dbReference type="STRING" id="253628.A0A0D2AQU9"/>
<evidence type="ECO:0000256" key="2">
    <source>
        <dbReference type="ARBA" id="ARBA00023239"/>
    </source>
</evidence>
<organism evidence="4 5">
    <name type="scientific">Verruconis gallopava</name>
    <dbReference type="NCBI Taxonomy" id="253628"/>
    <lineage>
        <taxon>Eukaryota</taxon>
        <taxon>Fungi</taxon>
        <taxon>Dikarya</taxon>
        <taxon>Ascomycota</taxon>
        <taxon>Pezizomycotina</taxon>
        <taxon>Dothideomycetes</taxon>
        <taxon>Pleosporomycetidae</taxon>
        <taxon>Venturiales</taxon>
        <taxon>Sympoventuriaceae</taxon>
        <taxon>Verruconis</taxon>
    </lineage>
</organism>
<dbReference type="Proteomes" id="UP000053259">
    <property type="component" value="Unassembled WGS sequence"/>
</dbReference>